<organism evidence="2 3">
    <name type="scientific">Ceratitis capitata</name>
    <name type="common">Mediterranean fruit fly</name>
    <name type="synonym">Tephritis capitata</name>
    <dbReference type="NCBI Taxonomy" id="7213"/>
    <lineage>
        <taxon>Eukaryota</taxon>
        <taxon>Metazoa</taxon>
        <taxon>Ecdysozoa</taxon>
        <taxon>Arthropoda</taxon>
        <taxon>Hexapoda</taxon>
        <taxon>Insecta</taxon>
        <taxon>Pterygota</taxon>
        <taxon>Neoptera</taxon>
        <taxon>Endopterygota</taxon>
        <taxon>Diptera</taxon>
        <taxon>Brachycera</taxon>
        <taxon>Muscomorpha</taxon>
        <taxon>Tephritoidea</taxon>
        <taxon>Tephritidae</taxon>
        <taxon>Ceratitis</taxon>
        <taxon>Ceratitis</taxon>
    </lineage>
</organism>
<feature type="signal peptide" evidence="1">
    <location>
        <begin position="1"/>
        <end position="23"/>
    </location>
</feature>
<comment type="caution">
    <text evidence="2">The sequence shown here is derived from an EMBL/GenBank/DDBJ whole genome shotgun (WGS) entry which is preliminary data.</text>
</comment>
<sequence>MFSCVQAGFIIVSTILSSLSVKASNENFCCTLLRPITPIRSRNESSMYNCNIASANFCGCFSHNNPVELFTMVSTYTCPPMAQCRNARYRECKANNLTCQAAQIFHHRLEIVAIIRFPPVLVCSLAHAVPHSVPNFPKPVHRNHQLLLNDNALNLKQVRHRLPNERRVKLVHDSSSVHID</sequence>
<keyword evidence="1" id="KW-0732">Signal</keyword>
<reference evidence="2" key="1">
    <citation type="submission" date="2020-11" db="EMBL/GenBank/DDBJ databases">
        <authorList>
            <person name="Whitehead M."/>
        </authorList>
    </citation>
    <scope>NUCLEOTIDE SEQUENCE</scope>
    <source>
        <strain evidence="2">EGII</strain>
    </source>
</reference>
<evidence type="ECO:0000256" key="1">
    <source>
        <dbReference type="SAM" id="SignalP"/>
    </source>
</evidence>
<dbReference type="EMBL" id="CAJHJT010000034">
    <property type="protein sequence ID" value="CAD7004185.1"/>
    <property type="molecule type" value="Genomic_DNA"/>
</dbReference>
<proteinExistence type="predicted"/>
<name>A0A811V1H1_CERCA</name>
<dbReference type="Proteomes" id="UP000606786">
    <property type="component" value="Unassembled WGS sequence"/>
</dbReference>
<protein>
    <submittedName>
        <fullName evidence="2">(Mediterranean fruit fly) hypothetical protein</fullName>
    </submittedName>
</protein>
<keyword evidence="3" id="KW-1185">Reference proteome</keyword>
<dbReference type="AlphaFoldDB" id="A0A811V1H1"/>
<evidence type="ECO:0000313" key="3">
    <source>
        <dbReference type="Proteomes" id="UP000606786"/>
    </source>
</evidence>
<accession>A0A811V1H1</accession>
<gene>
    <name evidence="2" type="ORF">CCAP1982_LOCUS12604</name>
</gene>
<evidence type="ECO:0000313" key="2">
    <source>
        <dbReference type="EMBL" id="CAD7004185.1"/>
    </source>
</evidence>
<feature type="chain" id="PRO_5033047366" evidence="1">
    <location>
        <begin position="24"/>
        <end position="180"/>
    </location>
</feature>